<dbReference type="PANTHER" id="PTHR10131:SF94">
    <property type="entry name" value="TNF RECEPTOR-ASSOCIATED FACTOR 4"/>
    <property type="match status" value="1"/>
</dbReference>
<dbReference type="PROSITE" id="PS50144">
    <property type="entry name" value="MATH"/>
    <property type="match status" value="1"/>
</dbReference>
<dbReference type="EMBL" id="CALNXI010000708">
    <property type="protein sequence ID" value="CAH3037547.1"/>
    <property type="molecule type" value="Genomic_DNA"/>
</dbReference>
<keyword evidence="4" id="KW-1185">Reference proteome</keyword>
<feature type="coiled-coil region" evidence="1">
    <location>
        <begin position="99"/>
        <end position="162"/>
    </location>
</feature>
<evidence type="ECO:0000256" key="1">
    <source>
        <dbReference type="SAM" id="Coils"/>
    </source>
</evidence>
<dbReference type="InterPro" id="IPR049342">
    <property type="entry name" value="TRAF1-6_MATH_dom"/>
</dbReference>
<dbReference type="InterPro" id="IPR002083">
    <property type="entry name" value="MATH/TRAF_dom"/>
</dbReference>
<evidence type="ECO:0000259" key="2">
    <source>
        <dbReference type="PROSITE" id="PS50144"/>
    </source>
</evidence>
<dbReference type="Pfam" id="PF21355">
    <property type="entry name" value="TRAF-mep_MATH"/>
    <property type="match status" value="1"/>
</dbReference>
<dbReference type="Proteomes" id="UP001159427">
    <property type="component" value="Unassembled WGS sequence"/>
</dbReference>
<dbReference type="SUPFAM" id="SSF49599">
    <property type="entry name" value="TRAF domain-like"/>
    <property type="match status" value="1"/>
</dbReference>
<evidence type="ECO:0000313" key="4">
    <source>
        <dbReference type="Proteomes" id="UP001159427"/>
    </source>
</evidence>
<feature type="domain" description="MATH" evidence="2">
    <location>
        <begin position="163"/>
        <end position="313"/>
    </location>
</feature>
<comment type="caution">
    <text evidence="3">The sequence shown here is derived from an EMBL/GenBank/DDBJ whole genome shotgun (WGS) entry which is preliminary data.</text>
</comment>
<reference evidence="3 4" key="1">
    <citation type="submission" date="2022-05" db="EMBL/GenBank/DDBJ databases">
        <authorList>
            <consortium name="Genoscope - CEA"/>
            <person name="William W."/>
        </authorList>
    </citation>
    <scope>NUCLEOTIDE SEQUENCE [LARGE SCALE GENOMIC DNA]</scope>
</reference>
<dbReference type="PANTHER" id="PTHR10131">
    <property type="entry name" value="TNF RECEPTOR ASSOCIATED FACTOR"/>
    <property type="match status" value="1"/>
</dbReference>
<dbReference type="Gene3D" id="2.60.210.10">
    <property type="entry name" value="Apoptosis, Tumor Necrosis Factor Receptor Associated Protein 2, Chain A"/>
    <property type="match status" value="1"/>
</dbReference>
<keyword evidence="1" id="KW-0175">Coiled coil</keyword>
<gene>
    <name evidence="3" type="ORF">PEVE_00039761</name>
</gene>
<protein>
    <recommendedName>
        <fullName evidence="2">MATH domain-containing protein</fullName>
    </recommendedName>
</protein>
<name>A0ABN8MWM3_9CNID</name>
<sequence length="317" mass="36186">MGCNTKIQRKEVDDHLQSTTRLHLAFTCSTFQATTEKLDALQKQVEELKTSNCSLNAKVEAQKQEITDVNIALGEKLDIQKREWTAANSALASKVDAQKRELSSANSALRAQVDAQKREWSNANSALTSVVKAHKREWRAAKSELDSKVELQTKEIRRLTNETSPFVWKITGFNEVLRLAKEGTQKSIYNEFYTGKRGYKLKVRVDPDGDQSHRNRYLSAYVGIMKGHYDPILPWPFRQQVTFTVIDQQCDPSNRKNEVGILNTEQQIPGCFSGRPTSEENPELRGVRRLISHKVLFTGRYVEYDTLFLRVEVGPHD</sequence>
<evidence type="ECO:0000313" key="3">
    <source>
        <dbReference type="EMBL" id="CAH3037547.1"/>
    </source>
</evidence>
<accession>A0ABN8MWM3</accession>
<proteinExistence type="predicted"/>
<dbReference type="InterPro" id="IPR008974">
    <property type="entry name" value="TRAF-like"/>
</dbReference>
<organism evidence="3 4">
    <name type="scientific">Porites evermanni</name>
    <dbReference type="NCBI Taxonomy" id="104178"/>
    <lineage>
        <taxon>Eukaryota</taxon>
        <taxon>Metazoa</taxon>
        <taxon>Cnidaria</taxon>
        <taxon>Anthozoa</taxon>
        <taxon>Hexacorallia</taxon>
        <taxon>Scleractinia</taxon>
        <taxon>Fungiina</taxon>
        <taxon>Poritidae</taxon>
        <taxon>Porites</taxon>
    </lineage>
</organism>